<dbReference type="InterPro" id="IPR019734">
    <property type="entry name" value="TPR_rpt"/>
</dbReference>
<dbReference type="Pfam" id="PF13432">
    <property type="entry name" value="TPR_16"/>
    <property type="match status" value="2"/>
</dbReference>
<dbReference type="InterPro" id="IPR012668">
    <property type="entry name" value="CHP02466"/>
</dbReference>
<dbReference type="Pfam" id="PF13759">
    <property type="entry name" value="2OG-FeII_Oxy_5"/>
    <property type="match status" value="1"/>
</dbReference>
<dbReference type="Gene3D" id="1.25.40.10">
    <property type="entry name" value="Tetratricopeptide repeat domain"/>
    <property type="match status" value="2"/>
</dbReference>
<accession>A0A4S3KQI9</accession>
<dbReference type="EMBL" id="MWQO01000022">
    <property type="protein sequence ID" value="THD10728.1"/>
    <property type="molecule type" value="Genomic_DNA"/>
</dbReference>
<dbReference type="InterPro" id="IPR011990">
    <property type="entry name" value="TPR-like_helical_dom_sf"/>
</dbReference>
<keyword evidence="5" id="KW-1185">Reference proteome</keyword>
<comment type="caution">
    <text evidence="4">The sequence shown here is derived from an EMBL/GenBank/DDBJ whole genome shotgun (WGS) entry which is preliminary data.</text>
</comment>
<dbReference type="InterPro" id="IPR051012">
    <property type="entry name" value="CellSynth/LPSAsmb/PSIAsmb"/>
</dbReference>
<name>A0A4S3KQI9_9GAMM</name>
<evidence type="ECO:0000313" key="4">
    <source>
        <dbReference type="EMBL" id="THD10728.1"/>
    </source>
</evidence>
<dbReference type="Proteomes" id="UP000307749">
    <property type="component" value="Unassembled WGS sequence"/>
</dbReference>
<dbReference type="SMART" id="SM00028">
    <property type="entry name" value="TPR"/>
    <property type="match status" value="3"/>
</dbReference>
<gene>
    <name evidence="4" type="ORF">B1806_06795</name>
</gene>
<dbReference type="AlphaFoldDB" id="A0A4S3KQI9"/>
<dbReference type="STRING" id="993689.GCA_002077135_01641"/>
<dbReference type="PANTHER" id="PTHR45586">
    <property type="entry name" value="TPR REPEAT-CONTAINING PROTEIN PA4667"/>
    <property type="match status" value="1"/>
</dbReference>
<dbReference type="PANTHER" id="PTHR45586:SF14">
    <property type="entry name" value="TETRATRICOPEPTIDE TPR_2 REPEAT PROTEIN"/>
    <property type="match status" value="1"/>
</dbReference>
<sequence length="505" mass="54843">MIMRSSEAQVVKNSIRTLLAQNRIADAIAVIDTFMQSNPPPPELVLWRAQLLLSAGRLADAITAFRTAISVAPRSGTAELGLAVALGESGQSDAAVVAARSAIAKGADSPGARFVLGRALFGSNRYDAAEAEFRRAIRFDPTHVAAHTNLAELVWMRTGDFRTATNGIDVALRATPGHLELRLLKAKLLEASGQTNEVYPELAEGIRHRATSVELHVAASQAALKFDAACALAHAETAVRTAPASVDAISAYADALLTSGHAERVVAVTDKLLAVNPDDGHAIAVRASAWRMLGDPRYRALYDYQNFVKPSKIDTPAGWQNLTSYLCDLAQALSRLHEALRAQPLMQTLRSGTQIELRLEQSQDPAIRAFTQAIDGPIRRYMESIGMGEDLLRRRNTGTYKLSGIWSVRLRPNGYHVNHFHGKGWLSSACHIHVPDALGMEGKEGWLTFGEPGIPTTPHLTPEHFVRPEPGVLVLFPSWMWHGTIPFSGTPTDSRLTIAFDVVSI</sequence>
<evidence type="ECO:0000256" key="3">
    <source>
        <dbReference type="PROSITE-ProRule" id="PRU00339"/>
    </source>
</evidence>
<reference evidence="4 5" key="1">
    <citation type="submission" date="2017-02" db="EMBL/GenBank/DDBJ databases">
        <title>Whole genome sequencing of Metallibacterium scheffleri DSM 24874 (T).</title>
        <authorList>
            <person name="Kumar S."/>
            <person name="Patil P."/>
            <person name="Patil P.B."/>
        </authorList>
    </citation>
    <scope>NUCLEOTIDE SEQUENCE [LARGE SCALE GENOMIC DNA]</scope>
    <source>
        <strain evidence="4 5">DSM 24874</strain>
    </source>
</reference>
<dbReference type="PROSITE" id="PS50005">
    <property type="entry name" value="TPR"/>
    <property type="match status" value="1"/>
</dbReference>
<organism evidence="4 5">
    <name type="scientific">Metallibacterium scheffleri</name>
    <dbReference type="NCBI Taxonomy" id="993689"/>
    <lineage>
        <taxon>Bacteria</taxon>
        <taxon>Pseudomonadati</taxon>
        <taxon>Pseudomonadota</taxon>
        <taxon>Gammaproteobacteria</taxon>
        <taxon>Lysobacterales</taxon>
        <taxon>Rhodanobacteraceae</taxon>
        <taxon>Metallibacterium</taxon>
    </lineage>
</organism>
<evidence type="ECO:0000256" key="2">
    <source>
        <dbReference type="ARBA" id="ARBA00022803"/>
    </source>
</evidence>
<keyword evidence="1" id="KW-0677">Repeat</keyword>
<protein>
    <submittedName>
        <fullName evidence="4">Uncharacterized protein</fullName>
    </submittedName>
</protein>
<evidence type="ECO:0000313" key="5">
    <source>
        <dbReference type="Proteomes" id="UP000307749"/>
    </source>
</evidence>
<proteinExistence type="predicted"/>
<dbReference type="SUPFAM" id="SSF48452">
    <property type="entry name" value="TPR-like"/>
    <property type="match status" value="2"/>
</dbReference>
<feature type="repeat" description="TPR" evidence="3">
    <location>
        <begin position="110"/>
        <end position="143"/>
    </location>
</feature>
<keyword evidence="2 3" id="KW-0802">TPR repeat</keyword>
<dbReference type="Gene3D" id="2.60.120.620">
    <property type="entry name" value="q2cbj1_9rhob like domain"/>
    <property type="match status" value="1"/>
</dbReference>
<evidence type="ECO:0000256" key="1">
    <source>
        <dbReference type="ARBA" id="ARBA00022737"/>
    </source>
</evidence>